<feature type="transmembrane region" description="Helical" evidence="1">
    <location>
        <begin position="146"/>
        <end position="167"/>
    </location>
</feature>
<comment type="caution">
    <text evidence="2">The sequence shown here is derived from an EMBL/GenBank/DDBJ whole genome shotgun (WGS) entry which is preliminary data.</text>
</comment>
<evidence type="ECO:0000256" key="1">
    <source>
        <dbReference type="SAM" id="Phobius"/>
    </source>
</evidence>
<keyword evidence="3" id="KW-1185">Reference proteome</keyword>
<evidence type="ECO:0000313" key="2">
    <source>
        <dbReference type="EMBL" id="MDQ0114094.1"/>
    </source>
</evidence>
<keyword evidence="1" id="KW-0472">Membrane</keyword>
<dbReference type="PANTHER" id="PTHR32251:SF17">
    <property type="entry name" value="STEROID 5-ALPHA REDUCTASE C-TERMINAL DOMAIN-CONTAINING PROTEIN"/>
    <property type="match status" value="1"/>
</dbReference>
<organism evidence="2 3">
    <name type="scientific">Paenibacillus harenae</name>
    <dbReference type="NCBI Taxonomy" id="306543"/>
    <lineage>
        <taxon>Bacteria</taxon>
        <taxon>Bacillati</taxon>
        <taxon>Bacillota</taxon>
        <taxon>Bacilli</taxon>
        <taxon>Bacillales</taxon>
        <taxon>Paenibacillaceae</taxon>
        <taxon>Paenibacillus</taxon>
    </lineage>
</organism>
<feature type="transmembrane region" description="Helical" evidence="1">
    <location>
        <begin position="173"/>
        <end position="191"/>
    </location>
</feature>
<keyword evidence="1" id="KW-1133">Transmembrane helix</keyword>
<dbReference type="PANTHER" id="PTHR32251">
    <property type="entry name" value="3-OXO-5-ALPHA-STEROID 4-DEHYDROGENASE"/>
    <property type="match status" value="1"/>
</dbReference>
<dbReference type="Gene3D" id="1.20.120.1630">
    <property type="match status" value="1"/>
</dbReference>
<protein>
    <submittedName>
        <fullName evidence="2">Steroid 5-alpha reductase family enzyme</fullName>
    </submittedName>
</protein>
<feature type="transmembrane region" description="Helical" evidence="1">
    <location>
        <begin position="82"/>
        <end position="100"/>
    </location>
</feature>
<dbReference type="PROSITE" id="PS50244">
    <property type="entry name" value="S5A_REDUCTASE"/>
    <property type="match status" value="1"/>
</dbReference>
<dbReference type="InterPro" id="IPR010721">
    <property type="entry name" value="UstE-like"/>
</dbReference>
<proteinExistence type="predicted"/>
<reference evidence="2 3" key="1">
    <citation type="submission" date="2023-07" db="EMBL/GenBank/DDBJ databases">
        <title>Sorghum-associated microbial communities from plants grown in Nebraska, USA.</title>
        <authorList>
            <person name="Schachtman D."/>
        </authorList>
    </citation>
    <scope>NUCLEOTIDE SEQUENCE [LARGE SCALE GENOMIC DNA]</scope>
    <source>
        <strain evidence="2 3">CC482</strain>
    </source>
</reference>
<dbReference type="RefSeq" id="WP_307205414.1">
    <property type="nucleotide sequence ID" value="NZ_JAUSSU010000007.1"/>
</dbReference>
<sequence length="221" mass="26075">MYGSTDKSMPQRWLILILECVLLLFVYWFLFLNGNKFFHLSEGDSTRRILIFVFCIITFLRMSYMVFFLLRRGITWGEALNVPFAFALYYIGFSMLGGIRNKPVDIIDYIAMFIFLGGSIINSLSEILRDAWKKDSSNKGKLYTGGLFKYAIHINYFGDLVWVSGFALLTRNIWSIIIPLALFCLFAFYNIPVHDRYMREKYGKPFEDYERKTKKFIPFIY</sequence>
<feature type="transmembrane region" description="Helical" evidence="1">
    <location>
        <begin position="12"/>
        <end position="30"/>
    </location>
</feature>
<dbReference type="EMBL" id="JAUSSU010000007">
    <property type="protein sequence ID" value="MDQ0114094.1"/>
    <property type="molecule type" value="Genomic_DNA"/>
</dbReference>
<keyword evidence="1" id="KW-0812">Transmembrane</keyword>
<dbReference type="Pfam" id="PF06966">
    <property type="entry name" value="DUF1295"/>
    <property type="match status" value="1"/>
</dbReference>
<dbReference type="Proteomes" id="UP001229346">
    <property type="component" value="Unassembled WGS sequence"/>
</dbReference>
<feature type="transmembrane region" description="Helical" evidence="1">
    <location>
        <begin position="106"/>
        <end position="125"/>
    </location>
</feature>
<accession>A0ABT9U380</accession>
<gene>
    <name evidence="2" type="ORF">J2T15_003549</name>
</gene>
<feature type="transmembrane region" description="Helical" evidence="1">
    <location>
        <begin position="50"/>
        <end position="70"/>
    </location>
</feature>
<evidence type="ECO:0000313" key="3">
    <source>
        <dbReference type="Proteomes" id="UP001229346"/>
    </source>
</evidence>
<name>A0ABT9U380_PAEHA</name>